<feature type="transmembrane region" description="Helical" evidence="1">
    <location>
        <begin position="121"/>
        <end position="142"/>
    </location>
</feature>
<feature type="transmembrane region" description="Helical" evidence="1">
    <location>
        <begin position="185"/>
        <end position="205"/>
    </location>
</feature>
<feature type="transmembrane region" description="Helical" evidence="1">
    <location>
        <begin position="58"/>
        <end position="75"/>
    </location>
</feature>
<gene>
    <name evidence="3" type="ORF">NDN08_000624</name>
</gene>
<evidence type="ECO:0000259" key="2">
    <source>
        <dbReference type="Pfam" id="PF24867"/>
    </source>
</evidence>
<dbReference type="Pfam" id="PF24867">
    <property type="entry name" value="DUF7733"/>
    <property type="match status" value="1"/>
</dbReference>
<dbReference type="EMBL" id="JAMWBK010000006">
    <property type="protein sequence ID" value="KAJ8904095.1"/>
    <property type="molecule type" value="Genomic_DNA"/>
</dbReference>
<feature type="transmembrane region" description="Helical" evidence="1">
    <location>
        <begin position="87"/>
        <end position="109"/>
    </location>
</feature>
<protein>
    <recommendedName>
        <fullName evidence="2">DUF7733 domain-containing protein</fullName>
    </recommendedName>
</protein>
<evidence type="ECO:0000256" key="1">
    <source>
        <dbReference type="SAM" id="Phobius"/>
    </source>
</evidence>
<organism evidence="3 4">
    <name type="scientific">Rhodosorus marinus</name>
    <dbReference type="NCBI Taxonomy" id="101924"/>
    <lineage>
        <taxon>Eukaryota</taxon>
        <taxon>Rhodophyta</taxon>
        <taxon>Stylonematophyceae</taxon>
        <taxon>Stylonematales</taxon>
        <taxon>Stylonemataceae</taxon>
        <taxon>Rhodosorus</taxon>
    </lineage>
</organism>
<evidence type="ECO:0000313" key="3">
    <source>
        <dbReference type="EMBL" id="KAJ8904095.1"/>
    </source>
</evidence>
<keyword evidence="1" id="KW-0472">Membrane</keyword>
<proteinExistence type="predicted"/>
<feature type="domain" description="DUF7733" evidence="2">
    <location>
        <begin position="43"/>
        <end position="206"/>
    </location>
</feature>
<dbReference type="Proteomes" id="UP001157974">
    <property type="component" value="Unassembled WGS sequence"/>
</dbReference>
<dbReference type="PANTHER" id="PTHR33829:SF2">
    <property type="entry name" value="OS04G0386700 PROTEIN"/>
    <property type="match status" value="1"/>
</dbReference>
<dbReference type="AlphaFoldDB" id="A0AAV8UNH8"/>
<evidence type="ECO:0000313" key="4">
    <source>
        <dbReference type="Proteomes" id="UP001157974"/>
    </source>
</evidence>
<keyword evidence="1" id="KW-0812">Transmembrane</keyword>
<keyword evidence="4" id="KW-1185">Reference proteome</keyword>
<dbReference type="PANTHER" id="PTHR33829">
    <property type="entry name" value="OSJNBA0044M19.10 PROTEIN"/>
    <property type="match status" value="1"/>
</dbReference>
<keyword evidence="1" id="KW-1133">Transmembrane helix</keyword>
<reference evidence="3 4" key="1">
    <citation type="journal article" date="2023" name="Nat. Commun.">
        <title>Origin of minicircular mitochondrial genomes in red algae.</title>
        <authorList>
            <person name="Lee Y."/>
            <person name="Cho C.H."/>
            <person name="Lee Y.M."/>
            <person name="Park S.I."/>
            <person name="Yang J.H."/>
            <person name="West J.A."/>
            <person name="Bhattacharya D."/>
            <person name="Yoon H.S."/>
        </authorList>
    </citation>
    <scope>NUCLEOTIDE SEQUENCE [LARGE SCALE GENOMIC DNA]</scope>
    <source>
        <strain evidence="3 4">CCMP1338</strain>
        <tissue evidence="3">Whole cell</tissue>
    </source>
</reference>
<dbReference type="InterPro" id="IPR056635">
    <property type="entry name" value="DUF7733"/>
</dbReference>
<feature type="transmembrane region" description="Helical" evidence="1">
    <location>
        <begin position="149"/>
        <end position="165"/>
    </location>
</feature>
<accession>A0AAV8UNH8</accession>
<comment type="caution">
    <text evidence="3">The sequence shown here is derived from an EMBL/GenBank/DDBJ whole genome shotgun (WGS) entry which is preliminary data.</text>
</comment>
<feature type="transmembrane region" description="Helical" evidence="1">
    <location>
        <begin position="30"/>
        <end position="52"/>
    </location>
</feature>
<name>A0AAV8UNH8_9RHOD</name>
<sequence>MESRVESSRKEGQWLARTVYGKRLKAGREALNLALVVGNVAATMALSLYYQTVPRQDLLLVLVIFLYLFVSNAIIPRSQPGKTLVPLSLSAWVQVSILIALLACLLLPWLDIYLTGADRDVLQLVSPSAFCFSSQILVEFWFYKDSASVLVRILVPVIFNAYRIAKAYNWLERAVFYDNYQLALAAINFLFTVFTLFYVLLLRVLPIYVNPILRLNQESQRSQD</sequence>